<sequence>PVIQTGERIVITGIEARDIRFPTSRHSHGSDAMNPDPDYSCAYATLHMRGGDPDGNGLTFTIGRGNDLCVSAIEGLGLHLIGRELDEFEEDLGLASRLLLNDSQYRWLGPEKGVVHLAAAALINAVWDALAKRAGKPLWKYVSDMPPERIVSAIDFRHISDYLPKAEALDRLTQQAGGRAERTAALIRDGYPAYTTSAGWIGYTDEEIVRRLRAAHAEGWRHFKIKVGGDLEGDLRRCKLFRDTLGPDVRLSVDANQVWDVDDAVQAIRAMAPYDIYWVEEPTSPDDILGHKAIAEQVSPVLLATGEHAHNRVMFKQFLQAGAIGFCQIDACRLAGVNEVLAVMMMADKAGVPVCPHAGGVGLCEYVQHLSMIDFVCISGTMTDRVIEHAAHLHQHFVNPIETRNGRYIAPSAPGYSVDLFPQSIADHEFPHGKVWAEEMAG</sequence>
<name>A0A069DZV1_9PROT</name>
<keyword evidence="4" id="KW-0456">Lyase</keyword>
<proteinExistence type="predicted"/>
<evidence type="ECO:0000313" key="7">
    <source>
        <dbReference type="Proteomes" id="UP000027446"/>
    </source>
</evidence>
<feature type="non-terminal residue" evidence="6">
    <location>
        <position position="1"/>
    </location>
</feature>
<keyword evidence="7" id="KW-1185">Reference proteome</keyword>
<comment type="cofactor">
    <cofactor evidence="1">
        <name>Mg(2+)</name>
        <dbReference type="ChEBI" id="CHEBI:18420"/>
    </cofactor>
</comment>
<dbReference type="InterPro" id="IPR013342">
    <property type="entry name" value="Mandelate_racemase_C"/>
</dbReference>
<comment type="caution">
    <text evidence="6">The sequence shown here is derived from an EMBL/GenBank/DDBJ whole genome shotgun (WGS) entry which is preliminary data.</text>
</comment>
<dbReference type="GO" id="GO:0050023">
    <property type="term" value="F:L-fuconate dehydratase activity"/>
    <property type="evidence" value="ECO:0007669"/>
    <property type="project" value="InterPro"/>
</dbReference>
<accession>A0A069DZV1</accession>
<dbReference type="GO" id="GO:0000287">
    <property type="term" value="F:magnesium ion binding"/>
    <property type="evidence" value="ECO:0007669"/>
    <property type="project" value="UniProtKB-ARBA"/>
</dbReference>
<dbReference type="STRING" id="1280949.HAD_17496"/>
<dbReference type="InterPro" id="IPR046945">
    <property type="entry name" value="RHMD-like"/>
</dbReference>
<dbReference type="PATRIC" id="fig|1280949.3.peg.3547"/>
<dbReference type="Proteomes" id="UP000027446">
    <property type="component" value="Unassembled WGS sequence"/>
</dbReference>
<dbReference type="GO" id="GO:0016052">
    <property type="term" value="P:carbohydrate catabolic process"/>
    <property type="evidence" value="ECO:0007669"/>
    <property type="project" value="InterPro"/>
</dbReference>
<organism evidence="6 7">
    <name type="scientific">Hyphomonas adhaerens MHS-3</name>
    <dbReference type="NCBI Taxonomy" id="1280949"/>
    <lineage>
        <taxon>Bacteria</taxon>
        <taxon>Pseudomonadati</taxon>
        <taxon>Pseudomonadota</taxon>
        <taxon>Alphaproteobacteria</taxon>
        <taxon>Hyphomonadales</taxon>
        <taxon>Hyphomonadaceae</taxon>
        <taxon>Hyphomonas</taxon>
    </lineage>
</organism>
<dbReference type="PROSITE" id="PS00909">
    <property type="entry name" value="MR_MLE_2"/>
    <property type="match status" value="1"/>
</dbReference>
<keyword evidence="2" id="KW-0479">Metal-binding</keyword>
<dbReference type="Gene3D" id="3.20.20.120">
    <property type="entry name" value="Enolase-like C-terminal domain"/>
    <property type="match status" value="1"/>
</dbReference>
<keyword evidence="3" id="KW-0460">Magnesium</keyword>
<evidence type="ECO:0000259" key="5">
    <source>
        <dbReference type="SMART" id="SM00922"/>
    </source>
</evidence>
<dbReference type="InterPro" id="IPR029065">
    <property type="entry name" value="Enolase_C-like"/>
</dbReference>
<dbReference type="SFLD" id="SFLDS00001">
    <property type="entry name" value="Enolase"/>
    <property type="match status" value="1"/>
</dbReference>
<dbReference type="AlphaFoldDB" id="A0A069DZV1"/>
<dbReference type="EMBL" id="ARYH01000006">
    <property type="protein sequence ID" value="KCZ82562.1"/>
    <property type="molecule type" value="Genomic_DNA"/>
</dbReference>
<evidence type="ECO:0000256" key="3">
    <source>
        <dbReference type="ARBA" id="ARBA00022842"/>
    </source>
</evidence>
<evidence type="ECO:0000256" key="2">
    <source>
        <dbReference type="ARBA" id="ARBA00022723"/>
    </source>
</evidence>
<dbReference type="eggNOG" id="COG4948">
    <property type="taxonomic scope" value="Bacteria"/>
</dbReference>
<dbReference type="SUPFAM" id="SSF51604">
    <property type="entry name" value="Enolase C-terminal domain-like"/>
    <property type="match status" value="1"/>
</dbReference>
<dbReference type="SFLD" id="SFLDF00111">
    <property type="entry name" value="L-fuconate_dehydratase"/>
    <property type="match status" value="1"/>
</dbReference>
<evidence type="ECO:0000256" key="1">
    <source>
        <dbReference type="ARBA" id="ARBA00001946"/>
    </source>
</evidence>
<dbReference type="InterPro" id="IPR036849">
    <property type="entry name" value="Enolase-like_C_sf"/>
</dbReference>
<dbReference type="InterPro" id="IPR018110">
    <property type="entry name" value="Mandel_Rmase/mucon_lact_enz_CS"/>
</dbReference>
<dbReference type="PANTHER" id="PTHR13794:SF58">
    <property type="entry name" value="MITOCHONDRIAL ENOLASE SUPERFAMILY MEMBER 1"/>
    <property type="match status" value="1"/>
</dbReference>
<feature type="domain" description="Mandelate racemase/muconate lactonizing enzyme C-terminal" evidence="5">
    <location>
        <begin position="205"/>
        <end position="301"/>
    </location>
</feature>
<dbReference type="PANTHER" id="PTHR13794">
    <property type="entry name" value="ENOLASE SUPERFAMILY, MANDELATE RACEMASE"/>
    <property type="match status" value="1"/>
</dbReference>
<dbReference type="InterPro" id="IPR029017">
    <property type="entry name" value="Enolase-like_N"/>
</dbReference>
<dbReference type="SMART" id="SM00922">
    <property type="entry name" value="MR_MLE"/>
    <property type="match status" value="1"/>
</dbReference>
<reference evidence="6 7" key="1">
    <citation type="journal article" date="2014" name="Antonie Van Leeuwenhoek">
        <title>Hyphomonas beringensis sp. nov. and Hyphomonas chukchiensis sp. nov., isolated from surface seawater of the Bering Sea and Chukchi Sea.</title>
        <authorList>
            <person name="Li C."/>
            <person name="Lai Q."/>
            <person name="Li G."/>
            <person name="Dong C."/>
            <person name="Wang J."/>
            <person name="Liao Y."/>
            <person name="Shao Z."/>
        </authorList>
    </citation>
    <scope>NUCLEOTIDE SEQUENCE [LARGE SCALE GENOMIC DNA]</scope>
    <source>
        <strain evidence="6 7">MHS-3</strain>
    </source>
</reference>
<dbReference type="SUPFAM" id="SSF54826">
    <property type="entry name" value="Enolase N-terminal domain-like"/>
    <property type="match status" value="1"/>
</dbReference>
<dbReference type="SFLD" id="SFLDG00179">
    <property type="entry name" value="mandelate_racemase"/>
    <property type="match status" value="1"/>
</dbReference>
<gene>
    <name evidence="6" type="ORF">HAD_17496</name>
</gene>
<protein>
    <submittedName>
        <fullName evidence="6">Mandelate racemase/muconate lactonizing enzyme family protein</fullName>
    </submittedName>
</protein>
<dbReference type="GO" id="GO:0009063">
    <property type="term" value="P:amino acid catabolic process"/>
    <property type="evidence" value="ECO:0007669"/>
    <property type="project" value="InterPro"/>
</dbReference>
<dbReference type="Gene3D" id="3.30.390.10">
    <property type="entry name" value="Enolase-like, N-terminal domain"/>
    <property type="match status" value="1"/>
</dbReference>
<dbReference type="InterPro" id="IPR034610">
    <property type="entry name" value="L-fuconate_dehydratase"/>
</dbReference>
<evidence type="ECO:0000313" key="6">
    <source>
        <dbReference type="EMBL" id="KCZ82562.1"/>
    </source>
</evidence>
<dbReference type="Pfam" id="PF13378">
    <property type="entry name" value="MR_MLE_C"/>
    <property type="match status" value="1"/>
</dbReference>
<evidence type="ECO:0000256" key="4">
    <source>
        <dbReference type="ARBA" id="ARBA00023239"/>
    </source>
</evidence>